<dbReference type="EMBL" id="JBHSNM010000005">
    <property type="protein sequence ID" value="MFC5570981.1"/>
    <property type="molecule type" value="Genomic_DNA"/>
</dbReference>
<organism evidence="2 3">
    <name type="scientific">Lysobacter yangpyeongensis</name>
    <dbReference type="NCBI Taxonomy" id="346182"/>
    <lineage>
        <taxon>Bacteria</taxon>
        <taxon>Pseudomonadati</taxon>
        <taxon>Pseudomonadota</taxon>
        <taxon>Gammaproteobacteria</taxon>
        <taxon>Lysobacterales</taxon>
        <taxon>Lysobacteraceae</taxon>
        <taxon>Lysobacter</taxon>
    </lineage>
</organism>
<name>A0ABW0SQ33_9GAMM</name>
<evidence type="ECO:0000313" key="3">
    <source>
        <dbReference type="Proteomes" id="UP001596036"/>
    </source>
</evidence>
<keyword evidence="3" id="KW-1185">Reference proteome</keyword>
<sequence length="213" mass="22270">MRTAGADGACGIVAAGRRQGARADATIADSFAAASFSFTTRIFISTLAYNRNDTTSQCNGAMNTPSGLQLVSTIVSGNTCSLGDDRDIRGLTTDVQGDHNLIGRANVPVPADTIAATDPRLAPLAENGGPTRTRLPLADGPGATAASKSRSGVMLRLRERGRCASHLDIRSTSLNRFSTRGRRAPCALENASGKPTQAAGRNRPSPANWRHQP</sequence>
<dbReference type="Proteomes" id="UP001596036">
    <property type="component" value="Unassembled WGS sequence"/>
</dbReference>
<reference evidence="3" key="1">
    <citation type="journal article" date="2019" name="Int. J. Syst. Evol. Microbiol.">
        <title>The Global Catalogue of Microorganisms (GCM) 10K type strain sequencing project: providing services to taxonomists for standard genome sequencing and annotation.</title>
        <authorList>
            <consortium name="The Broad Institute Genomics Platform"/>
            <consortium name="The Broad Institute Genome Sequencing Center for Infectious Disease"/>
            <person name="Wu L."/>
            <person name="Ma J."/>
        </authorList>
    </citation>
    <scope>NUCLEOTIDE SEQUENCE [LARGE SCALE GENOMIC DNA]</scope>
    <source>
        <strain evidence="3">KACC 11407</strain>
    </source>
</reference>
<protein>
    <submittedName>
        <fullName evidence="2">Uncharacterized protein</fullName>
    </submittedName>
</protein>
<feature type="region of interest" description="Disordered" evidence="1">
    <location>
        <begin position="187"/>
        <end position="213"/>
    </location>
</feature>
<gene>
    <name evidence="2" type="ORF">ACFPN1_13015</name>
</gene>
<comment type="caution">
    <text evidence="2">The sequence shown here is derived from an EMBL/GenBank/DDBJ whole genome shotgun (WGS) entry which is preliminary data.</text>
</comment>
<evidence type="ECO:0000256" key="1">
    <source>
        <dbReference type="SAM" id="MobiDB-lite"/>
    </source>
</evidence>
<evidence type="ECO:0000313" key="2">
    <source>
        <dbReference type="EMBL" id="MFC5570981.1"/>
    </source>
</evidence>
<accession>A0ABW0SQ33</accession>
<dbReference type="RefSeq" id="WP_386755532.1">
    <property type="nucleotide sequence ID" value="NZ_JBHSNM010000005.1"/>
</dbReference>
<feature type="region of interest" description="Disordered" evidence="1">
    <location>
        <begin position="119"/>
        <end position="153"/>
    </location>
</feature>
<proteinExistence type="predicted"/>